<reference evidence="2 3" key="1">
    <citation type="submission" date="2014-12" db="EMBL/GenBank/DDBJ databases">
        <title>Draft genome sequences of 29 type strains of Enterococci.</title>
        <authorList>
            <person name="Zhong Z."/>
            <person name="Sun Z."/>
            <person name="Liu W."/>
            <person name="Zhang W."/>
            <person name="Zhang H."/>
        </authorList>
    </citation>
    <scope>NUCLEOTIDE SEQUENCE [LARGE SCALE GENOMIC DNA]</scope>
    <source>
        <strain evidence="2 3">DSM 22802</strain>
    </source>
</reference>
<sequence>MKRWHYYLVLTLIAGLFVMPQLFTHKLILGADALFHYNRFYETAEQIRTGTFSYFISIFGFQQSGRIVNAIYGPIFSYLQGVLVLLAGSWFKYQVLSNFLVYLIAGCSLFKLLSYAKVRESTALLSSIIFMTTYSINYWVLNQGFTSWGTSLLPLCLLPIIDMKNQRFPILKVAVSIAVMTQIHMLTAVMVSLIYLPFFIDYGIRQASWSNTVKVFLKSLVLYAGLSSNVWLSFFLINSDDQLKMPFTNQQMSEKSIDLGGSYWLQYPKFLWLLLVASLLLCIFYWRRLERFTKQLVIIGGLFFFLSTGIVPWDWLIAHQVPFVSLVQFPFRFFAPFTVLFFLFTALMFEHLPRKKSALVLLAIVSLISVGQNLQVLIQELQRWDNQSLAAKHTFVQVPEAQARASFFTADLDLALRSVEKSSPDYLPIYHENNENKYVSYEKQILAERKGFSKTIKHGQLQVSWTAQKAGTTQVPVIVYQNTRLYSGNQEIQPLALSDIGTPTINQVAGKNTIQLRYMPPAYVTWLLFGCGIGWLLLLFWIGYQFFKK</sequence>
<feature type="transmembrane region" description="Helical" evidence="1">
    <location>
        <begin position="173"/>
        <end position="199"/>
    </location>
</feature>
<protein>
    <recommendedName>
        <fullName evidence="4">Membrane protein 6-pyruvoyl-tetrahydropterin synthase-related domain-containing protein</fullName>
    </recommendedName>
</protein>
<keyword evidence="1" id="KW-1133">Transmembrane helix</keyword>
<feature type="transmembrane region" description="Helical" evidence="1">
    <location>
        <begin position="358"/>
        <end position="378"/>
    </location>
</feature>
<feature type="transmembrane region" description="Helical" evidence="1">
    <location>
        <begin position="75"/>
        <end position="93"/>
    </location>
</feature>
<keyword evidence="1" id="KW-0812">Transmembrane</keyword>
<dbReference type="AlphaFoldDB" id="A0A1L8SWD0"/>
<evidence type="ECO:0008006" key="4">
    <source>
        <dbReference type="Google" id="ProtNLM"/>
    </source>
</evidence>
<dbReference type="RefSeq" id="WP_071861526.1">
    <property type="nucleotide sequence ID" value="NZ_JBHLVS010000031.1"/>
</dbReference>
<feature type="transmembrane region" description="Helical" evidence="1">
    <location>
        <begin position="46"/>
        <end position="63"/>
    </location>
</feature>
<feature type="transmembrane region" description="Helical" evidence="1">
    <location>
        <begin position="123"/>
        <end position="141"/>
    </location>
</feature>
<dbReference type="EMBL" id="JXKM01000003">
    <property type="protein sequence ID" value="OJG36278.1"/>
    <property type="molecule type" value="Genomic_DNA"/>
</dbReference>
<feature type="transmembrane region" description="Helical" evidence="1">
    <location>
        <begin position="99"/>
        <end position="116"/>
    </location>
</feature>
<accession>A0A1L8SWD0</accession>
<feature type="transmembrane region" description="Helical" evidence="1">
    <location>
        <begin position="296"/>
        <end position="317"/>
    </location>
</feature>
<keyword evidence="3" id="KW-1185">Reference proteome</keyword>
<dbReference type="OrthoDB" id="2328595at2"/>
<gene>
    <name evidence="2" type="ORF">RV00_GL001637</name>
</gene>
<evidence type="ECO:0000313" key="2">
    <source>
        <dbReference type="EMBL" id="OJG36278.1"/>
    </source>
</evidence>
<dbReference type="STRING" id="319970.RV00_GL001637"/>
<evidence type="ECO:0000256" key="1">
    <source>
        <dbReference type="SAM" id="Phobius"/>
    </source>
</evidence>
<feature type="transmembrane region" description="Helical" evidence="1">
    <location>
        <begin position="270"/>
        <end position="289"/>
    </location>
</feature>
<organism evidence="2 3">
    <name type="scientific">Enterococcus devriesei</name>
    <dbReference type="NCBI Taxonomy" id="319970"/>
    <lineage>
        <taxon>Bacteria</taxon>
        <taxon>Bacillati</taxon>
        <taxon>Bacillota</taxon>
        <taxon>Bacilli</taxon>
        <taxon>Lactobacillales</taxon>
        <taxon>Enterococcaceae</taxon>
        <taxon>Enterococcus</taxon>
    </lineage>
</organism>
<comment type="caution">
    <text evidence="2">The sequence shown here is derived from an EMBL/GenBank/DDBJ whole genome shotgun (WGS) entry which is preliminary data.</text>
</comment>
<dbReference type="Proteomes" id="UP000183700">
    <property type="component" value="Unassembled WGS sequence"/>
</dbReference>
<proteinExistence type="predicted"/>
<name>A0A1L8SWD0_9ENTE</name>
<feature type="transmembrane region" description="Helical" evidence="1">
    <location>
        <begin position="220"/>
        <end position="237"/>
    </location>
</feature>
<keyword evidence="1" id="KW-0472">Membrane</keyword>
<feature type="transmembrane region" description="Helical" evidence="1">
    <location>
        <begin position="523"/>
        <end position="544"/>
    </location>
</feature>
<evidence type="ECO:0000313" key="3">
    <source>
        <dbReference type="Proteomes" id="UP000183700"/>
    </source>
</evidence>
<feature type="transmembrane region" description="Helical" evidence="1">
    <location>
        <begin position="329"/>
        <end position="349"/>
    </location>
</feature>